<dbReference type="Proteomes" id="UP000053958">
    <property type="component" value="Unassembled WGS sequence"/>
</dbReference>
<keyword evidence="8" id="KW-0472">Membrane</keyword>
<evidence type="ECO:0000256" key="6">
    <source>
        <dbReference type="ARBA" id="ARBA00022824"/>
    </source>
</evidence>
<comment type="subcellular location">
    <subcellularLocation>
        <location evidence="11">Endoplasmic reticulum membrane</location>
    </subcellularLocation>
    <subcellularLocation>
        <location evidence="11">Nucleus membrane</location>
    </subcellularLocation>
</comment>
<keyword evidence="10 11" id="KW-0539">Nucleus</keyword>
<comment type="caution">
    <text evidence="13">The sequence shown here is derived from an EMBL/GenBank/DDBJ whole genome shotgun (WGS) entry which is preliminary data.</text>
</comment>
<keyword evidence="9" id="KW-0325">Glycoprotein</keyword>
<dbReference type="GO" id="GO:0031965">
    <property type="term" value="C:nuclear membrane"/>
    <property type="evidence" value="ECO:0007669"/>
    <property type="project" value="UniProtKB-SubCell"/>
</dbReference>
<dbReference type="PANTHER" id="PTHR28012">
    <property type="entry name" value="NUCLEAR FUSION PROTEIN KAR5"/>
    <property type="match status" value="1"/>
</dbReference>
<sequence length="490" mass="53487">MSAENFDLVEFLNARTLQRDSVFSEAIQLLESMKSSPSCNRIAATKLLTSCQTLGDHANAPASDVPMTLDRVKSLYAARLAICELTGAGTAIPAACSPLHVVSEKTRNGGRSANMDILEPDPIPSTVLDACLKSLESRPQWWTSYSNSRQNAIVICQAARSEVEKEDMLKLHRSLAEHTAKLNKGLQEALRNAATDSAQHRAFVEATEVMRAELLRELEKSTVRARGIFSGLLNEIETVIGSSVAKVMSAIKDVEADSTALGEGIRASSNDVEQLQHRLREMHEEAMSRNAKFAETQQREAKINQELAVAMRLSLDALVTQDMARLSERVVGVDGALEWFAERFSLIHQQEHLILERLQSFESALDESGSKAKELLETQTLQAKALATQSEVQEALGASAKVAQALLDQLTAKAANLETVLEDTAVRFNDLPVLSGILGIKLSPWTLCSLLFAIIAVQNPKAAVLVVFCGGKFNHCFQSCYNSADSNSQH</sequence>
<evidence type="ECO:0000256" key="3">
    <source>
        <dbReference type="ARBA" id="ARBA00022459"/>
    </source>
</evidence>
<evidence type="ECO:0000256" key="4">
    <source>
        <dbReference type="ARBA" id="ARBA00022692"/>
    </source>
</evidence>
<keyword evidence="4" id="KW-0812">Transmembrane</keyword>
<accession>A0A0F4YTE1</accession>
<dbReference type="OrthoDB" id="5311848at2759"/>
<organism evidence="13 14">
    <name type="scientific">Rasamsonia emersonii (strain ATCC 16479 / CBS 393.64 / IMI 116815)</name>
    <dbReference type="NCBI Taxonomy" id="1408163"/>
    <lineage>
        <taxon>Eukaryota</taxon>
        <taxon>Fungi</taxon>
        <taxon>Dikarya</taxon>
        <taxon>Ascomycota</taxon>
        <taxon>Pezizomycotina</taxon>
        <taxon>Eurotiomycetes</taxon>
        <taxon>Eurotiomycetidae</taxon>
        <taxon>Eurotiales</taxon>
        <taxon>Trichocomaceae</taxon>
        <taxon>Rasamsonia</taxon>
    </lineage>
</organism>
<dbReference type="STRING" id="1408163.A0A0F4YTE1"/>
<evidence type="ECO:0000256" key="12">
    <source>
        <dbReference type="SAM" id="Coils"/>
    </source>
</evidence>
<gene>
    <name evidence="13" type="ORF">T310_4428</name>
</gene>
<dbReference type="InterPro" id="IPR007292">
    <property type="entry name" value="Nuclear_fusion_Kar5"/>
</dbReference>
<evidence type="ECO:0000256" key="2">
    <source>
        <dbReference type="ARBA" id="ARBA00010473"/>
    </source>
</evidence>
<evidence type="ECO:0000256" key="5">
    <source>
        <dbReference type="ARBA" id="ARBA00022729"/>
    </source>
</evidence>
<keyword evidence="3 11" id="KW-0415">Karyogamy</keyword>
<dbReference type="AlphaFoldDB" id="A0A0F4YTE1"/>
<dbReference type="EMBL" id="LASV01000180">
    <property type="protein sequence ID" value="KKA21557.1"/>
    <property type="molecule type" value="Genomic_DNA"/>
</dbReference>
<comment type="similarity">
    <text evidence="2 11">Belongs to the KAR5 family.</text>
</comment>
<dbReference type="GeneID" id="25316776"/>
<name>A0A0F4YTE1_RASE3</name>
<dbReference type="PANTHER" id="PTHR28012:SF1">
    <property type="entry name" value="NUCLEAR FUSION PROTEIN KAR5"/>
    <property type="match status" value="1"/>
</dbReference>
<reference evidence="13 14" key="1">
    <citation type="submission" date="2015-04" db="EMBL/GenBank/DDBJ databases">
        <authorList>
            <person name="Heijne W.H."/>
            <person name="Fedorova N.D."/>
            <person name="Nierman W.C."/>
            <person name="Vollebregt A.W."/>
            <person name="Zhao Z."/>
            <person name="Wu L."/>
            <person name="Kumar M."/>
            <person name="Stam H."/>
            <person name="van den Berg M.A."/>
            <person name="Pel H.J."/>
        </authorList>
    </citation>
    <scope>NUCLEOTIDE SEQUENCE [LARGE SCALE GENOMIC DNA]</scope>
    <source>
        <strain evidence="13 14">CBS 393.64</strain>
    </source>
</reference>
<evidence type="ECO:0000256" key="11">
    <source>
        <dbReference type="RuleBase" id="RU368082"/>
    </source>
</evidence>
<keyword evidence="7" id="KW-1133">Transmembrane helix</keyword>
<keyword evidence="14" id="KW-1185">Reference proteome</keyword>
<dbReference type="Pfam" id="PF04163">
    <property type="entry name" value="Tht1"/>
    <property type="match status" value="1"/>
</dbReference>
<evidence type="ECO:0000256" key="10">
    <source>
        <dbReference type="ARBA" id="ARBA00023242"/>
    </source>
</evidence>
<feature type="coiled-coil region" evidence="12">
    <location>
        <begin position="265"/>
        <end position="292"/>
    </location>
</feature>
<dbReference type="RefSeq" id="XP_013328169.1">
    <property type="nucleotide sequence ID" value="XM_013472715.1"/>
</dbReference>
<proteinExistence type="inferred from homology"/>
<dbReference type="GO" id="GO:0005789">
    <property type="term" value="C:endoplasmic reticulum membrane"/>
    <property type="evidence" value="ECO:0007669"/>
    <property type="project" value="UniProtKB-SubCell"/>
</dbReference>
<keyword evidence="5 11" id="KW-0732">Signal</keyword>
<evidence type="ECO:0000313" key="14">
    <source>
        <dbReference type="Proteomes" id="UP000053958"/>
    </source>
</evidence>
<comment type="function">
    <text evidence="1 11">Required for nuclear membrane fusion during karyogamy.</text>
</comment>
<evidence type="ECO:0000256" key="7">
    <source>
        <dbReference type="ARBA" id="ARBA00022989"/>
    </source>
</evidence>
<dbReference type="GO" id="GO:0000742">
    <property type="term" value="P:karyogamy involved in conjugation with cellular fusion"/>
    <property type="evidence" value="ECO:0007669"/>
    <property type="project" value="UniProtKB-UniRule"/>
</dbReference>
<evidence type="ECO:0000256" key="8">
    <source>
        <dbReference type="ARBA" id="ARBA00023136"/>
    </source>
</evidence>
<protein>
    <submittedName>
        <fullName evidence="13">Nuclear membrane fusion protein Kar5</fullName>
    </submittedName>
</protein>
<dbReference type="GO" id="GO:0048288">
    <property type="term" value="P:nuclear membrane fusion involved in karyogamy"/>
    <property type="evidence" value="ECO:0007669"/>
    <property type="project" value="UniProtKB-UniRule"/>
</dbReference>
<feature type="coiled-coil region" evidence="12">
    <location>
        <begin position="400"/>
        <end position="427"/>
    </location>
</feature>
<evidence type="ECO:0000313" key="13">
    <source>
        <dbReference type="EMBL" id="KKA21557.1"/>
    </source>
</evidence>
<keyword evidence="12" id="KW-0175">Coiled coil</keyword>
<keyword evidence="6 11" id="KW-0256">Endoplasmic reticulum</keyword>
<evidence type="ECO:0000256" key="9">
    <source>
        <dbReference type="ARBA" id="ARBA00023180"/>
    </source>
</evidence>
<evidence type="ECO:0000256" key="1">
    <source>
        <dbReference type="ARBA" id="ARBA00003389"/>
    </source>
</evidence>